<proteinExistence type="predicted"/>
<keyword evidence="10 11" id="KW-0472">Membrane</keyword>
<keyword evidence="6 11" id="KW-0812">Transmembrane</keyword>
<feature type="domain" description="Histidine kinase" evidence="12">
    <location>
        <begin position="237"/>
        <end position="449"/>
    </location>
</feature>
<evidence type="ECO:0000259" key="12">
    <source>
        <dbReference type="PROSITE" id="PS50109"/>
    </source>
</evidence>
<comment type="catalytic activity">
    <reaction evidence="1">
        <text>ATP + protein L-histidine = ADP + protein N-phospho-L-histidine.</text>
        <dbReference type="EC" id="2.7.13.3"/>
    </reaction>
</comment>
<dbReference type="Gene3D" id="1.10.287.130">
    <property type="match status" value="1"/>
</dbReference>
<dbReference type="SMART" id="SM00304">
    <property type="entry name" value="HAMP"/>
    <property type="match status" value="1"/>
</dbReference>
<keyword evidence="8 11" id="KW-1133">Transmembrane helix</keyword>
<feature type="domain" description="HAMP" evidence="13">
    <location>
        <begin position="178"/>
        <end position="229"/>
    </location>
</feature>
<evidence type="ECO:0000256" key="9">
    <source>
        <dbReference type="ARBA" id="ARBA00023012"/>
    </source>
</evidence>
<dbReference type="InterPro" id="IPR003660">
    <property type="entry name" value="HAMP_dom"/>
</dbReference>
<feature type="transmembrane region" description="Helical" evidence="11">
    <location>
        <begin position="158"/>
        <end position="177"/>
    </location>
</feature>
<dbReference type="PROSITE" id="PS50109">
    <property type="entry name" value="HIS_KIN"/>
    <property type="match status" value="1"/>
</dbReference>
<dbReference type="PANTHER" id="PTHR45436">
    <property type="entry name" value="SENSOR HISTIDINE KINASE YKOH"/>
    <property type="match status" value="1"/>
</dbReference>
<dbReference type="SUPFAM" id="SSF47384">
    <property type="entry name" value="Homodimeric domain of signal transducing histidine kinase"/>
    <property type="match status" value="1"/>
</dbReference>
<evidence type="ECO:0000256" key="2">
    <source>
        <dbReference type="ARBA" id="ARBA00004141"/>
    </source>
</evidence>
<keyword evidence="4" id="KW-0597">Phosphoprotein</keyword>
<dbReference type="Pfam" id="PF00512">
    <property type="entry name" value="HisKA"/>
    <property type="match status" value="1"/>
</dbReference>
<evidence type="ECO:0000256" key="11">
    <source>
        <dbReference type="SAM" id="Phobius"/>
    </source>
</evidence>
<dbReference type="CDD" id="cd00082">
    <property type="entry name" value="HisKA"/>
    <property type="match status" value="1"/>
</dbReference>
<dbReference type="Gene3D" id="6.10.340.10">
    <property type="match status" value="1"/>
</dbReference>
<dbReference type="CDD" id="cd06225">
    <property type="entry name" value="HAMP"/>
    <property type="match status" value="1"/>
</dbReference>
<dbReference type="Pfam" id="PF00672">
    <property type="entry name" value="HAMP"/>
    <property type="match status" value="1"/>
</dbReference>
<evidence type="ECO:0000256" key="7">
    <source>
        <dbReference type="ARBA" id="ARBA00022777"/>
    </source>
</evidence>
<dbReference type="InterPro" id="IPR036890">
    <property type="entry name" value="HATPase_C_sf"/>
</dbReference>
<dbReference type="STRING" id="529505.SAMN05421761_101338"/>
<keyword evidence="15" id="KW-1185">Reference proteome</keyword>
<dbReference type="AlphaFoldDB" id="A0A1N7JZD8"/>
<dbReference type="EMBL" id="FTOP01000001">
    <property type="protein sequence ID" value="SIS54626.1"/>
    <property type="molecule type" value="Genomic_DNA"/>
</dbReference>
<reference evidence="15" key="1">
    <citation type="submission" date="2017-01" db="EMBL/GenBank/DDBJ databases">
        <authorList>
            <person name="Varghese N."/>
            <person name="Submissions S."/>
        </authorList>
    </citation>
    <scope>NUCLEOTIDE SEQUENCE [LARGE SCALE GENOMIC DNA]</scope>
    <source>
        <strain evidence="15">DSM 46698</strain>
    </source>
</reference>
<dbReference type="EC" id="2.7.13.3" evidence="3"/>
<dbReference type="PROSITE" id="PS50885">
    <property type="entry name" value="HAMP"/>
    <property type="match status" value="1"/>
</dbReference>
<keyword evidence="7 14" id="KW-0418">Kinase</keyword>
<dbReference type="SUPFAM" id="SSF55874">
    <property type="entry name" value="ATPase domain of HSP90 chaperone/DNA topoisomerase II/histidine kinase"/>
    <property type="match status" value="1"/>
</dbReference>
<evidence type="ECO:0000256" key="6">
    <source>
        <dbReference type="ARBA" id="ARBA00022692"/>
    </source>
</evidence>
<evidence type="ECO:0000256" key="10">
    <source>
        <dbReference type="ARBA" id="ARBA00023136"/>
    </source>
</evidence>
<evidence type="ECO:0000259" key="13">
    <source>
        <dbReference type="PROSITE" id="PS50885"/>
    </source>
</evidence>
<dbReference type="PANTHER" id="PTHR45436:SF15">
    <property type="entry name" value="SENSOR HISTIDINE KINASE CUSS"/>
    <property type="match status" value="1"/>
</dbReference>
<evidence type="ECO:0000313" key="14">
    <source>
        <dbReference type="EMBL" id="SIS54626.1"/>
    </source>
</evidence>
<protein>
    <recommendedName>
        <fullName evidence="3">histidine kinase</fullName>
        <ecNumber evidence="3">2.7.13.3</ecNumber>
    </recommendedName>
</protein>
<gene>
    <name evidence="14" type="ORF">SAMN05421761_101338</name>
</gene>
<dbReference type="RefSeq" id="WP_076497913.1">
    <property type="nucleotide sequence ID" value="NZ_FTOP01000001.1"/>
</dbReference>
<sequence length="449" mass="51055">MNIQQRITFLFTAVCAGILGIFMLVVYLSASKNRANEFYNILEKEAITKVNLLIETQLDSFTLQTIYRNNRKILYEVETAIYDDQYNLIYHDAVDIDFVKETPEMLSEILDAKRIQFTQEDWQVIGIVHHSKGMDYLVTAAAFDGYGFSKLNNLRSTMMITFIIGLVVIFMTGKYFSKNSLLPLSKMSEEARKISASNLDLRLKEGNDEIGTMAKTFNAMLERLEKSFESQKQFVSYLAHEFRTPLAIIIGEVELSLSKPRQAEDYQQTLETVLKDSKKIAQLSESFLDLAKASYDKAEVNFQKVRLDECLIEASQKLQRNHANYRVELDLDESIDEGTITINGNSYLLSTAFRNLLENACKYSENNSCKVHITSIDKKCHISFSDQGVGISIDELDDIFKPFFRGSSRELSEGSGIGLYLVEKIIQLHEGKIFVDSEVGKGSTFTVIL</sequence>
<dbReference type="SMART" id="SM00388">
    <property type="entry name" value="HisKA"/>
    <property type="match status" value="1"/>
</dbReference>
<organism evidence="14 15">
    <name type="scientific">Belliella pelovolcani</name>
    <dbReference type="NCBI Taxonomy" id="529505"/>
    <lineage>
        <taxon>Bacteria</taxon>
        <taxon>Pseudomonadati</taxon>
        <taxon>Bacteroidota</taxon>
        <taxon>Cytophagia</taxon>
        <taxon>Cytophagales</taxon>
        <taxon>Cyclobacteriaceae</taxon>
        <taxon>Belliella</taxon>
    </lineage>
</organism>
<keyword evidence="5" id="KW-0808">Transferase</keyword>
<evidence type="ECO:0000256" key="3">
    <source>
        <dbReference type="ARBA" id="ARBA00012438"/>
    </source>
</evidence>
<dbReference type="InterPro" id="IPR036097">
    <property type="entry name" value="HisK_dim/P_sf"/>
</dbReference>
<dbReference type="SUPFAM" id="SSF158472">
    <property type="entry name" value="HAMP domain-like"/>
    <property type="match status" value="1"/>
</dbReference>
<dbReference type="Gene3D" id="3.30.565.10">
    <property type="entry name" value="Histidine kinase-like ATPase, C-terminal domain"/>
    <property type="match status" value="1"/>
</dbReference>
<dbReference type="PRINTS" id="PR00344">
    <property type="entry name" value="BCTRLSENSOR"/>
</dbReference>
<comment type="subcellular location">
    <subcellularLocation>
        <location evidence="2">Membrane</location>
        <topology evidence="2">Multi-pass membrane protein</topology>
    </subcellularLocation>
</comment>
<dbReference type="OrthoDB" id="594725at2"/>
<dbReference type="InterPro" id="IPR050428">
    <property type="entry name" value="TCS_sensor_his_kinase"/>
</dbReference>
<keyword evidence="9" id="KW-0902">Two-component regulatory system</keyword>
<evidence type="ECO:0000256" key="4">
    <source>
        <dbReference type="ARBA" id="ARBA00022553"/>
    </source>
</evidence>
<dbReference type="InterPro" id="IPR003661">
    <property type="entry name" value="HisK_dim/P_dom"/>
</dbReference>
<evidence type="ECO:0000256" key="5">
    <source>
        <dbReference type="ARBA" id="ARBA00022679"/>
    </source>
</evidence>
<evidence type="ECO:0000313" key="15">
    <source>
        <dbReference type="Proteomes" id="UP000186026"/>
    </source>
</evidence>
<dbReference type="InterPro" id="IPR003594">
    <property type="entry name" value="HATPase_dom"/>
</dbReference>
<dbReference type="InterPro" id="IPR005467">
    <property type="entry name" value="His_kinase_dom"/>
</dbReference>
<dbReference type="Pfam" id="PF02518">
    <property type="entry name" value="HATPase_c"/>
    <property type="match status" value="1"/>
</dbReference>
<dbReference type="GO" id="GO:0005886">
    <property type="term" value="C:plasma membrane"/>
    <property type="evidence" value="ECO:0007669"/>
    <property type="project" value="TreeGrafter"/>
</dbReference>
<dbReference type="SMART" id="SM00387">
    <property type="entry name" value="HATPase_c"/>
    <property type="match status" value="1"/>
</dbReference>
<name>A0A1N7JZD8_9BACT</name>
<dbReference type="GO" id="GO:0000155">
    <property type="term" value="F:phosphorelay sensor kinase activity"/>
    <property type="evidence" value="ECO:0007669"/>
    <property type="project" value="InterPro"/>
</dbReference>
<accession>A0A1N7JZD8</accession>
<dbReference type="Proteomes" id="UP000186026">
    <property type="component" value="Unassembled WGS sequence"/>
</dbReference>
<evidence type="ECO:0000256" key="8">
    <source>
        <dbReference type="ARBA" id="ARBA00022989"/>
    </source>
</evidence>
<evidence type="ECO:0000256" key="1">
    <source>
        <dbReference type="ARBA" id="ARBA00000085"/>
    </source>
</evidence>
<feature type="transmembrane region" description="Helical" evidence="11">
    <location>
        <begin position="7"/>
        <end position="30"/>
    </location>
</feature>
<dbReference type="InterPro" id="IPR004358">
    <property type="entry name" value="Sig_transdc_His_kin-like_C"/>
</dbReference>